<name>A0AAE1BPT7_PETCI</name>
<dbReference type="InterPro" id="IPR027417">
    <property type="entry name" value="P-loop_NTPase"/>
</dbReference>
<feature type="coiled-coil region" evidence="1">
    <location>
        <begin position="181"/>
        <end position="222"/>
    </location>
</feature>
<dbReference type="SUPFAM" id="SSF52540">
    <property type="entry name" value="P-loop containing nucleoside triphosphate hydrolases"/>
    <property type="match status" value="1"/>
</dbReference>
<dbReference type="EMBL" id="JAWQEG010006450">
    <property type="protein sequence ID" value="KAK3854776.1"/>
    <property type="molecule type" value="Genomic_DNA"/>
</dbReference>
<dbReference type="PROSITE" id="PS50096">
    <property type="entry name" value="IQ"/>
    <property type="match status" value="1"/>
</dbReference>
<evidence type="ECO:0008006" key="4">
    <source>
        <dbReference type="Google" id="ProtNLM"/>
    </source>
</evidence>
<dbReference type="Proteomes" id="UP001286313">
    <property type="component" value="Unassembled WGS sequence"/>
</dbReference>
<dbReference type="Gene3D" id="1.20.5.4820">
    <property type="match status" value="1"/>
</dbReference>
<dbReference type="Gene3D" id="1.20.5.340">
    <property type="match status" value="1"/>
</dbReference>
<keyword evidence="3" id="KW-1185">Reference proteome</keyword>
<comment type="caution">
    <text evidence="2">The sequence shown here is derived from an EMBL/GenBank/DDBJ whole genome shotgun (WGS) entry which is preliminary data.</text>
</comment>
<proteinExistence type="predicted"/>
<evidence type="ECO:0000256" key="1">
    <source>
        <dbReference type="SAM" id="Coils"/>
    </source>
</evidence>
<sequence>MYDNGKVEEWWRCGGRKKWRGRVQVWRKEVERKGADVEEGSGEEGCRCGGMVQVWRGRKWRGRSRCGGRVQVWRGRKWRGTVQVWKKEVERKGAGVEEGSGIFFRTGAISRLEEQRDLVLSDVIIHFQAHCRGYLARKRLEKRKVQETAIRCIQKNVRKFIGVRDWPWWRLLVRVTPLLNVHRTEEELRTTKDELETLRARLDKAEKERTTLKHDNEKLEARVSPHESKIIICLDLTAL</sequence>
<gene>
    <name evidence="2" type="ORF">Pcinc_038760</name>
</gene>
<dbReference type="Pfam" id="PF00612">
    <property type="entry name" value="IQ"/>
    <property type="match status" value="1"/>
</dbReference>
<keyword evidence="1" id="KW-0175">Coiled coil</keyword>
<reference evidence="2" key="1">
    <citation type="submission" date="2023-10" db="EMBL/GenBank/DDBJ databases">
        <title>Genome assemblies of two species of porcelain crab, Petrolisthes cinctipes and Petrolisthes manimaculis (Anomura: Porcellanidae).</title>
        <authorList>
            <person name="Angst P."/>
        </authorList>
    </citation>
    <scope>NUCLEOTIDE SEQUENCE</scope>
    <source>
        <strain evidence="2">PB745_01</strain>
        <tissue evidence="2">Gill</tissue>
    </source>
</reference>
<evidence type="ECO:0000313" key="2">
    <source>
        <dbReference type="EMBL" id="KAK3854776.1"/>
    </source>
</evidence>
<dbReference type="InterPro" id="IPR000048">
    <property type="entry name" value="IQ_motif_EF-hand-BS"/>
</dbReference>
<accession>A0AAE1BPT7</accession>
<protein>
    <recommendedName>
        <fullName evidence="4">Myosin heavy chain</fullName>
    </recommendedName>
</protein>
<evidence type="ECO:0000313" key="3">
    <source>
        <dbReference type="Proteomes" id="UP001286313"/>
    </source>
</evidence>
<organism evidence="2 3">
    <name type="scientific">Petrolisthes cinctipes</name>
    <name type="common">Flat porcelain crab</name>
    <dbReference type="NCBI Taxonomy" id="88211"/>
    <lineage>
        <taxon>Eukaryota</taxon>
        <taxon>Metazoa</taxon>
        <taxon>Ecdysozoa</taxon>
        <taxon>Arthropoda</taxon>
        <taxon>Crustacea</taxon>
        <taxon>Multicrustacea</taxon>
        <taxon>Malacostraca</taxon>
        <taxon>Eumalacostraca</taxon>
        <taxon>Eucarida</taxon>
        <taxon>Decapoda</taxon>
        <taxon>Pleocyemata</taxon>
        <taxon>Anomura</taxon>
        <taxon>Galatheoidea</taxon>
        <taxon>Porcellanidae</taxon>
        <taxon>Petrolisthes</taxon>
    </lineage>
</organism>
<dbReference type="AlphaFoldDB" id="A0AAE1BPT7"/>